<keyword evidence="1" id="KW-1185">Reference proteome</keyword>
<dbReference type="WBParaSite" id="jg19504">
    <property type="protein sequence ID" value="jg19504"/>
    <property type="gene ID" value="jg19504"/>
</dbReference>
<evidence type="ECO:0000313" key="1">
    <source>
        <dbReference type="Proteomes" id="UP000887574"/>
    </source>
</evidence>
<sequence length="338" mass="37813">MKITIFDLDRLREFRRSELTANINHQHSQLFSFDGLLSSTWFAIRIDYRLLYYQTANIDTGDAGGFQDFPTKQELIVQTKNETSMSSPSSTGHEELGGHKRRVYSSSITSTPPYTPQCHYIYSLCNEVKAYHPDSAGTSLSSWHPKTASCTSTQPGDCLIRPQENSWAQHPGSSIYPVLHQPQQTEYHNPSHTVYLDKGGSSVKCYQLCIFPFIRADILEHGQQTFRGKEFCDSIDVARQLAFQHHNKHRHHAPKLRSPFSTRELSSNFEGEWSLSPSSACIIISSTNGSEKGGYCGCWSSGLAAARHAVLYDVEPVVFELSKGLVGSGATNQKILMV</sequence>
<reference evidence="2" key="1">
    <citation type="submission" date="2022-11" db="UniProtKB">
        <authorList>
            <consortium name="WormBaseParasite"/>
        </authorList>
    </citation>
    <scope>IDENTIFICATION</scope>
</reference>
<proteinExistence type="predicted"/>
<dbReference type="AlphaFoldDB" id="A0A915DI55"/>
<name>A0A915DI55_9BILA</name>
<protein>
    <submittedName>
        <fullName evidence="2">Uncharacterized protein</fullName>
    </submittedName>
</protein>
<evidence type="ECO:0000313" key="2">
    <source>
        <dbReference type="WBParaSite" id="jg19504"/>
    </source>
</evidence>
<organism evidence="1 2">
    <name type="scientific">Ditylenchus dipsaci</name>
    <dbReference type="NCBI Taxonomy" id="166011"/>
    <lineage>
        <taxon>Eukaryota</taxon>
        <taxon>Metazoa</taxon>
        <taxon>Ecdysozoa</taxon>
        <taxon>Nematoda</taxon>
        <taxon>Chromadorea</taxon>
        <taxon>Rhabditida</taxon>
        <taxon>Tylenchina</taxon>
        <taxon>Tylenchomorpha</taxon>
        <taxon>Sphaerularioidea</taxon>
        <taxon>Anguinidae</taxon>
        <taxon>Anguininae</taxon>
        <taxon>Ditylenchus</taxon>
    </lineage>
</organism>
<accession>A0A915DI55</accession>
<dbReference type="Proteomes" id="UP000887574">
    <property type="component" value="Unplaced"/>
</dbReference>